<evidence type="ECO:0000256" key="2">
    <source>
        <dbReference type="ARBA" id="ARBA00022448"/>
    </source>
</evidence>
<comment type="subcellular location">
    <subcellularLocation>
        <location evidence="1 9">Cell membrane</location>
        <topology evidence="1 9">Single-pass membrane protein</topology>
    </subcellularLocation>
</comment>
<keyword evidence="8 9" id="KW-0472">Membrane</keyword>
<evidence type="ECO:0000313" key="10">
    <source>
        <dbReference type="EMBL" id="QOY92112.1"/>
    </source>
</evidence>
<protein>
    <recommendedName>
        <fullName evidence="9">Sec-independent protein translocase protein TatA</fullName>
    </recommendedName>
</protein>
<comment type="function">
    <text evidence="9">Part of the twin-arginine translocation (Tat) system that transports large folded proteins containing a characteristic twin-arginine motif in their signal peptide across membranes. TatA could form the protein-conducting channel of the Tat system.</text>
</comment>
<dbReference type="AlphaFoldDB" id="A0A7S7NYH8"/>
<keyword evidence="7 9" id="KW-0811">Translocation</keyword>
<evidence type="ECO:0000256" key="1">
    <source>
        <dbReference type="ARBA" id="ARBA00004162"/>
    </source>
</evidence>
<keyword evidence="2 9" id="KW-0813">Transport</keyword>
<evidence type="ECO:0000256" key="4">
    <source>
        <dbReference type="ARBA" id="ARBA00022692"/>
    </source>
</evidence>
<keyword evidence="5 9" id="KW-0653">Protein transport</keyword>
<accession>A0A7S7NYH8</accession>
<gene>
    <name evidence="9" type="primary">tatA</name>
    <name evidence="10" type="ORF">IRI77_23010</name>
</gene>
<dbReference type="EMBL" id="CP063849">
    <property type="protein sequence ID" value="QOY92112.1"/>
    <property type="molecule type" value="Genomic_DNA"/>
</dbReference>
<sequence>MELVIILAVAVLLFGGKKIPELAKGLGEGIKNFKHALKEEESKPEEKKQA</sequence>
<proteinExistence type="inferred from homology"/>
<evidence type="ECO:0000256" key="9">
    <source>
        <dbReference type="HAMAP-Rule" id="MF_00236"/>
    </source>
</evidence>
<dbReference type="Gene3D" id="1.20.5.3310">
    <property type="match status" value="1"/>
</dbReference>
<dbReference type="GO" id="GO:0043953">
    <property type="term" value="P:protein transport by the Tat complex"/>
    <property type="evidence" value="ECO:0007669"/>
    <property type="project" value="UniProtKB-UniRule"/>
</dbReference>
<keyword evidence="3 9" id="KW-1003">Cell membrane</keyword>
<comment type="subunit">
    <text evidence="9">Forms a complex with TatC.</text>
</comment>
<dbReference type="InterPro" id="IPR003369">
    <property type="entry name" value="TatA/B/E"/>
</dbReference>
<reference evidence="10 11" key="1">
    <citation type="submission" date="2020-10" db="EMBL/GenBank/DDBJ databases">
        <title>Complete genome sequence of Paludibaculum fermentans P105T, a facultatively anaerobic acidobacterium capable of dissimilatory Fe(III) reduction.</title>
        <authorList>
            <person name="Dedysh S.N."/>
            <person name="Beletsky A.V."/>
            <person name="Kulichevskaya I.S."/>
            <person name="Mardanov A.V."/>
            <person name="Ravin N.V."/>
        </authorList>
    </citation>
    <scope>NUCLEOTIDE SEQUENCE [LARGE SCALE GENOMIC DNA]</scope>
    <source>
        <strain evidence="10 11">P105</strain>
    </source>
</reference>
<dbReference type="NCBIfam" id="TIGR01411">
    <property type="entry name" value="tatAE"/>
    <property type="match status" value="1"/>
</dbReference>
<dbReference type="GO" id="GO:0008320">
    <property type="term" value="F:protein transmembrane transporter activity"/>
    <property type="evidence" value="ECO:0007669"/>
    <property type="project" value="UniProtKB-UniRule"/>
</dbReference>
<dbReference type="PANTHER" id="PTHR42982:SF1">
    <property type="entry name" value="SEC-INDEPENDENT PROTEIN TRANSLOCASE PROTEIN TATA"/>
    <property type="match status" value="1"/>
</dbReference>
<dbReference type="PANTHER" id="PTHR42982">
    <property type="entry name" value="SEC-INDEPENDENT PROTEIN TRANSLOCASE PROTEIN TATA"/>
    <property type="match status" value="1"/>
</dbReference>
<evidence type="ECO:0000313" key="11">
    <source>
        <dbReference type="Proteomes" id="UP000593892"/>
    </source>
</evidence>
<dbReference type="KEGG" id="pfer:IRI77_23010"/>
<dbReference type="InterPro" id="IPR006312">
    <property type="entry name" value="TatA/E"/>
</dbReference>
<evidence type="ECO:0000256" key="8">
    <source>
        <dbReference type="ARBA" id="ARBA00023136"/>
    </source>
</evidence>
<evidence type="ECO:0000256" key="3">
    <source>
        <dbReference type="ARBA" id="ARBA00022475"/>
    </source>
</evidence>
<keyword evidence="11" id="KW-1185">Reference proteome</keyword>
<dbReference type="Pfam" id="PF02416">
    <property type="entry name" value="TatA_B_E"/>
    <property type="match status" value="1"/>
</dbReference>
<keyword evidence="6 9" id="KW-1133">Transmembrane helix</keyword>
<dbReference type="GO" id="GO:0033281">
    <property type="term" value="C:TAT protein transport complex"/>
    <property type="evidence" value="ECO:0007669"/>
    <property type="project" value="UniProtKB-UniRule"/>
</dbReference>
<keyword evidence="4 9" id="KW-0812">Transmembrane</keyword>
<evidence type="ECO:0000256" key="5">
    <source>
        <dbReference type="ARBA" id="ARBA00022927"/>
    </source>
</evidence>
<dbReference type="RefSeq" id="WP_194453766.1">
    <property type="nucleotide sequence ID" value="NZ_CP063849.1"/>
</dbReference>
<comment type="similarity">
    <text evidence="9">Belongs to the TatA/E family.</text>
</comment>
<dbReference type="HAMAP" id="MF_00236">
    <property type="entry name" value="TatA_E"/>
    <property type="match status" value="1"/>
</dbReference>
<name>A0A7S7NYH8_PALFE</name>
<organism evidence="10 11">
    <name type="scientific">Paludibaculum fermentans</name>
    <dbReference type="NCBI Taxonomy" id="1473598"/>
    <lineage>
        <taxon>Bacteria</taxon>
        <taxon>Pseudomonadati</taxon>
        <taxon>Acidobacteriota</taxon>
        <taxon>Terriglobia</taxon>
        <taxon>Bryobacterales</taxon>
        <taxon>Bryobacteraceae</taxon>
        <taxon>Paludibaculum</taxon>
    </lineage>
</organism>
<dbReference type="Proteomes" id="UP000593892">
    <property type="component" value="Chromosome"/>
</dbReference>
<evidence type="ECO:0000256" key="7">
    <source>
        <dbReference type="ARBA" id="ARBA00023010"/>
    </source>
</evidence>
<evidence type="ECO:0000256" key="6">
    <source>
        <dbReference type="ARBA" id="ARBA00022989"/>
    </source>
</evidence>